<reference evidence="7 9" key="2">
    <citation type="submission" date="2020-08" db="EMBL/GenBank/DDBJ databases">
        <title>Genomic Encyclopedia of Type Strains, Phase IV (KMG-IV): sequencing the most valuable type-strain genomes for metagenomic binning, comparative biology and taxonomic classification.</title>
        <authorList>
            <person name="Goeker M."/>
        </authorList>
    </citation>
    <scope>NUCLEOTIDE SEQUENCE [LARGE SCALE GENOMIC DNA]</scope>
    <source>
        <strain evidence="7 9">DSM 103679</strain>
    </source>
</reference>
<dbReference type="InterPro" id="IPR006140">
    <property type="entry name" value="D-isomer_DH_NAD-bd"/>
</dbReference>
<dbReference type="EMBL" id="JACHFR010000001">
    <property type="protein sequence ID" value="MBB5218383.1"/>
    <property type="molecule type" value="Genomic_DNA"/>
</dbReference>
<evidence type="ECO:0000313" key="8">
    <source>
        <dbReference type="EMBL" id="QOS39922.1"/>
    </source>
</evidence>
<evidence type="ECO:0000256" key="1">
    <source>
        <dbReference type="ARBA" id="ARBA00005854"/>
    </source>
</evidence>
<dbReference type="Pfam" id="PF02826">
    <property type="entry name" value="2-Hacid_dh_C"/>
    <property type="match status" value="1"/>
</dbReference>
<sequence>MKITILDGNALNPGDLSYEVFEKFGAVFVYPRTEEKDIIKRIGDSDAILMNKIRITEEILSACPNLKYIGIQATGYNVVDLDACRKHNVTVTNVPSYSTAAVAQHVFALITAFTNRVKEHSDSVFEGKWCTSKDFCYWNSPLYELDGKKIGIAGYGNIGSRVAAIAKAFGMKVVTVNKSSRSDRDGIEAVGLDGLAGCDFISLHCPLTKENEGMFDKKLLCKIGGPSTILINTARGGLINEEDVAWLLNNDLLRGYGADVVTEEPMNPSNPLLKAKNCILTPHIAWAPFETRQRLLDIVFSNFKAWIDGKPENTVS</sequence>
<dbReference type="InterPro" id="IPR006139">
    <property type="entry name" value="D-isomer_2_OHA_DH_cat_dom"/>
</dbReference>
<evidence type="ECO:0000256" key="3">
    <source>
        <dbReference type="ARBA" id="ARBA00023027"/>
    </source>
</evidence>
<dbReference type="GO" id="GO:0008465">
    <property type="term" value="F:hydroxypyruvate reductase (NADH) activity"/>
    <property type="evidence" value="ECO:0007669"/>
    <property type="project" value="UniProtKB-EC"/>
</dbReference>
<dbReference type="EMBL" id="CP031517">
    <property type="protein sequence ID" value="QOS39922.1"/>
    <property type="molecule type" value="Genomic_DNA"/>
</dbReference>
<evidence type="ECO:0000313" key="9">
    <source>
        <dbReference type="Proteomes" id="UP000578697"/>
    </source>
</evidence>
<keyword evidence="2 4" id="KW-0560">Oxidoreductase</keyword>
<dbReference type="EC" id="1.1.1.29" evidence="7"/>
<reference evidence="8 10" key="1">
    <citation type="submission" date="2018-08" db="EMBL/GenBank/DDBJ databases">
        <title>The first complete genome of Treponema rectale (CHPAT), a commensal spirochete of the bovine rectum.</title>
        <authorList>
            <person name="Staton G.J."/>
            <person name="Clegg S.R."/>
            <person name="Carter S.D."/>
            <person name="Radford A.D."/>
            <person name="Darby A."/>
            <person name="Hall N."/>
            <person name="Birtles R.J."/>
            <person name="Evans N.J."/>
        </authorList>
    </citation>
    <scope>NUCLEOTIDE SEQUENCE [LARGE SCALE GENOMIC DNA]</scope>
    <source>
        <strain evidence="8 10">CHPA</strain>
    </source>
</reference>
<name>A0A840SFQ7_9SPIR</name>
<dbReference type="PANTHER" id="PTHR43761">
    <property type="entry name" value="D-ISOMER SPECIFIC 2-HYDROXYACID DEHYDROGENASE FAMILY PROTEIN (AFU_ORTHOLOGUE AFUA_1G13630)"/>
    <property type="match status" value="1"/>
</dbReference>
<dbReference type="InterPro" id="IPR050418">
    <property type="entry name" value="D-iso_2-hydroxyacid_DH_PdxB"/>
</dbReference>
<gene>
    <name evidence="8" type="ORF">DYE49_05420</name>
    <name evidence="7" type="ORF">HNP77_000727</name>
</gene>
<dbReference type="Proteomes" id="UP000578697">
    <property type="component" value="Unassembled WGS sequence"/>
</dbReference>
<protein>
    <submittedName>
        <fullName evidence="8">D-2-hydroxyacid dehydrogenase</fullName>
    </submittedName>
    <submittedName>
        <fullName evidence="7">Glycerate dehydrogenase</fullName>
        <ecNumber evidence="7">1.1.1.29</ecNumber>
    </submittedName>
</protein>
<evidence type="ECO:0000313" key="10">
    <source>
        <dbReference type="Proteomes" id="UP000593591"/>
    </source>
</evidence>
<dbReference type="PANTHER" id="PTHR43761:SF1">
    <property type="entry name" value="D-ISOMER SPECIFIC 2-HYDROXYACID DEHYDROGENASE CATALYTIC DOMAIN-CONTAINING PROTEIN-RELATED"/>
    <property type="match status" value="1"/>
</dbReference>
<evidence type="ECO:0000259" key="6">
    <source>
        <dbReference type="Pfam" id="PF02826"/>
    </source>
</evidence>
<proteinExistence type="inferred from homology"/>
<dbReference type="KEGG" id="trc:DYE49_05420"/>
<evidence type="ECO:0000259" key="5">
    <source>
        <dbReference type="Pfam" id="PF00389"/>
    </source>
</evidence>
<keyword evidence="9" id="KW-1185">Reference proteome</keyword>
<dbReference type="SUPFAM" id="SSF51735">
    <property type="entry name" value="NAD(P)-binding Rossmann-fold domains"/>
    <property type="match status" value="1"/>
</dbReference>
<dbReference type="CDD" id="cd12162">
    <property type="entry name" value="2-Hacid_dh_4"/>
    <property type="match status" value="1"/>
</dbReference>
<organism evidence="7 9">
    <name type="scientific">Treponema rectale</name>
    <dbReference type="NCBI Taxonomy" id="744512"/>
    <lineage>
        <taxon>Bacteria</taxon>
        <taxon>Pseudomonadati</taxon>
        <taxon>Spirochaetota</taxon>
        <taxon>Spirochaetia</taxon>
        <taxon>Spirochaetales</taxon>
        <taxon>Treponemataceae</taxon>
        <taxon>Treponema</taxon>
    </lineage>
</organism>
<accession>A0A840SFQ7</accession>
<dbReference type="InterPro" id="IPR036291">
    <property type="entry name" value="NAD(P)-bd_dom_sf"/>
</dbReference>
<evidence type="ECO:0000256" key="4">
    <source>
        <dbReference type="RuleBase" id="RU003719"/>
    </source>
</evidence>
<evidence type="ECO:0000313" key="7">
    <source>
        <dbReference type="EMBL" id="MBB5218383.1"/>
    </source>
</evidence>
<dbReference type="Proteomes" id="UP000593591">
    <property type="component" value="Chromosome"/>
</dbReference>
<dbReference type="Pfam" id="PF00389">
    <property type="entry name" value="2-Hacid_dh"/>
    <property type="match status" value="1"/>
</dbReference>
<keyword evidence="3" id="KW-0520">NAD</keyword>
<feature type="domain" description="D-isomer specific 2-hydroxyacid dehydrogenase NAD-binding" evidence="6">
    <location>
        <begin position="107"/>
        <end position="285"/>
    </location>
</feature>
<dbReference type="Gene3D" id="3.40.50.720">
    <property type="entry name" value="NAD(P)-binding Rossmann-like Domain"/>
    <property type="match status" value="2"/>
</dbReference>
<comment type="similarity">
    <text evidence="1 4">Belongs to the D-isomer specific 2-hydroxyacid dehydrogenase family.</text>
</comment>
<dbReference type="GO" id="GO:0051287">
    <property type="term" value="F:NAD binding"/>
    <property type="evidence" value="ECO:0007669"/>
    <property type="project" value="InterPro"/>
</dbReference>
<dbReference type="RefSeq" id="WP_184651802.1">
    <property type="nucleotide sequence ID" value="NZ_JACHFR010000001.1"/>
</dbReference>
<dbReference type="AlphaFoldDB" id="A0A840SFQ7"/>
<feature type="domain" description="D-isomer specific 2-hydroxyacid dehydrogenase catalytic" evidence="5">
    <location>
        <begin position="21"/>
        <end position="314"/>
    </location>
</feature>
<dbReference type="SUPFAM" id="SSF52283">
    <property type="entry name" value="Formate/glycerate dehydrogenase catalytic domain-like"/>
    <property type="match status" value="1"/>
</dbReference>
<evidence type="ECO:0000256" key="2">
    <source>
        <dbReference type="ARBA" id="ARBA00023002"/>
    </source>
</evidence>